<evidence type="ECO:0000313" key="1">
    <source>
        <dbReference type="EMBL" id="HIY92079.1"/>
    </source>
</evidence>
<organism evidence="1 2">
    <name type="scientific">Candidatus Companilactobacillus pullicola</name>
    <dbReference type="NCBI Taxonomy" id="2838523"/>
    <lineage>
        <taxon>Bacteria</taxon>
        <taxon>Bacillati</taxon>
        <taxon>Bacillota</taxon>
        <taxon>Bacilli</taxon>
        <taxon>Lactobacillales</taxon>
        <taxon>Lactobacillaceae</taxon>
        <taxon>Companilactobacillus</taxon>
    </lineage>
</organism>
<proteinExistence type="predicted"/>
<dbReference type="AlphaFoldDB" id="A0A9D1ZQ51"/>
<reference evidence="1" key="1">
    <citation type="journal article" date="2021" name="PeerJ">
        <title>Extensive microbial diversity within the chicken gut microbiome revealed by metagenomics and culture.</title>
        <authorList>
            <person name="Gilroy R."/>
            <person name="Ravi A."/>
            <person name="Getino M."/>
            <person name="Pursley I."/>
            <person name="Horton D.L."/>
            <person name="Alikhan N.F."/>
            <person name="Baker D."/>
            <person name="Gharbi K."/>
            <person name="Hall N."/>
            <person name="Watson M."/>
            <person name="Adriaenssens E.M."/>
            <person name="Foster-Nyarko E."/>
            <person name="Jarju S."/>
            <person name="Secka A."/>
            <person name="Antonio M."/>
            <person name="Oren A."/>
            <person name="Chaudhuri R.R."/>
            <person name="La Ragione R."/>
            <person name="Hildebrand F."/>
            <person name="Pallen M.J."/>
        </authorList>
    </citation>
    <scope>NUCLEOTIDE SEQUENCE</scope>
    <source>
        <strain evidence="1">3204</strain>
    </source>
</reference>
<name>A0A9D1ZQ51_9LACO</name>
<protein>
    <submittedName>
        <fullName evidence="1">Uncharacterized protein</fullName>
    </submittedName>
</protein>
<gene>
    <name evidence="1" type="ORF">H9820_03925</name>
</gene>
<dbReference type="EMBL" id="DXCM01000025">
    <property type="protein sequence ID" value="HIY92079.1"/>
    <property type="molecule type" value="Genomic_DNA"/>
</dbReference>
<accession>A0A9D1ZQ51</accession>
<sequence>MSFSIAFLLATAIGVALMAAFYELGVSYRDEIQEEFKEYKETPIGRSTKYKMIKLRDNSENNPCVTRHCTFKRNHNY</sequence>
<dbReference type="Proteomes" id="UP000824013">
    <property type="component" value="Unassembled WGS sequence"/>
</dbReference>
<reference evidence="1" key="2">
    <citation type="submission" date="2021-04" db="EMBL/GenBank/DDBJ databases">
        <authorList>
            <person name="Gilroy R."/>
        </authorList>
    </citation>
    <scope>NUCLEOTIDE SEQUENCE</scope>
    <source>
        <strain evidence="1">3204</strain>
    </source>
</reference>
<evidence type="ECO:0000313" key="2">
    <source>
        <dbReference type="Proteomes" id="UP000824013"/>
    </source>
</evidence>
<comment type="caution">
    <text evidence="1">The sequence shown here is derived from an EMBL/GenBank/DDBJ whole genome shotgun (WGS) entry which is preliminary data.</text>
</comment>